<dbReference type="EMBL" id="JBHTEC010000001">
    <property type="protein sequence ID" value="MFD0287275.1"/>
    <property type="molecule type" value="Genomic_DNA"/>
</dbReference>
<dbReference type="Proteomes" id="UP001596957">
    <property type="component" value="Unassembled WGS sequence"/>
</dbReference>
<name>A0ABW2VRX1_9ACTN</name>
<dbReference type="PANTHER" id="PTHR35606:SF4">
    <property type="entry name" value="CELLULOSE-BINDING FAMILY II PROTEIN"/>
    <property type="match status" value="1"/>
</dbReference>
<gene>
    <name evidence="2" type="ORF">ACFQZP_37485</name>
</gene>
<organism evidence="2 3">
    <name type="scientific">Streptomyces lutosisoli</name>
    <dbReference type="NCBI Taxonomy" id="2665721"/>
    <lineage>
        <taxon>Bacteria</taxon>
        <taxon>Bacillati</taxon>
        <taxon>Actinomycetota</taxon>
        <taxon>Actinomycetes</taxon>
        <taxon>Kitasatosporales</taxon>
        <taxon>Streptomycetaceae</taxon>
        <taxon>Streptomyces</taxon>
    </lineage>
</organism>
<proteinExistence type="predicted"/>
<evidence type="ECO:0000256" key="1">
    <source>
        <dbReference type="SAM" id="MobiDB-lite"/>
    </source>
</evidence>
<protein>
    <recommendedName>
        <fullName evidence="4">Cellulose-binding protein</fullName>
    </recommendedName>
</protein>
<sequence length="278" mass="30974">MTATPKASATATATTSAAATATPTSAAEWNPPSGLVTPLGQVWDHMASTYPDIYGFKNYGFDQIMANKGSINYCVRWDSDNPVTATLRDRIESTLQKQFGKWMAALTEDGKGYNQWPYAKVSVKVVGWAVKDRSTLKWTDDSVDIYAGNLDEGGAPQCAPPCGRFFHQDGDYSQCPGKEERHYDQSLWLTKGMGFGGAGGDWGQRVDQEYFTDALDEENLHIYLHEVGHTFGLDDFYDWTPTGVGGFIMNAGSATEITEFDKWMARDFWRHIKSRYGY</sequence>
<feature type="compositionally biased region" description="Low complexity" evidence="1">
    <location>
        <begin position="1"/>
        <end position="27"/>
    </location>
</feature>
<dbReference type="SUPFAM" id="SSF55486">
    <property type="entry name" value="Metalloproteases ('zincins'), catalytic domain"/>
    <property type="match status" value="1"/>
</dbReference>
<evidence type="ECO:0000313" key="3">
    <source>
        <dbReference type="Proteomes" id="UP001596957"/>
    </source>
</evidence>
<evidence type="ECO:0000313" key="2">
    <source>
        <dbReference type="EMBL" id="MFD0287275.1"/>
    </source>
</evidence>
<comment type="caution">
    <text evidence="2">The sequence shown here is derived from an EMBL/GenBank/DDBJ whole genome shotgun (WGS) entry which is preliminary data.</text>
</comment>
<dbReference type="RefSeq" id="WP_381262760.1">
    <property type="nucleotide sequence ID" value="NZ_JBHTBI010000067.1"/>
</dbReference>
<reference evidence="3" key="1">
    <citation type="journal article" date="2019" name="Int. J. Syst. Evol. Microbiol.">
        <title>The Global Catalogue of Microorganisms (GCM) 10K type strain sequencing project: providing services to taxonomists for standard genome sequencing and annotation.</title>
        <authorList>
            <consortium name="The Broad Institute Genomics Platform"/>
            <consortium name="The Broad Institute Genome Sequencing Center for Infectious Disease"/>
            <person name="Wu L."/>
            <person name="Ma J."/>
        </authorList>
    </citation>
    <scope>NUCLEOTIDE SEQUENCE [LARGE SCALE GENOMIC DNA]</scope>
    <source>
        <strain evidence="3">CGMCC 4.7198</strain>
    </source>
</reference>
<dbReference type="PANTHER" id="PTHR35606">
    <property type="entry name" value="CELLULOSE-BINDING FAMILY II PROTEIN"/>
    <property type="match status" value="1"/>
</dbReference>
<keyword evidence="3" id="KW-1185">Reference proteome</keyword>
<evidence type="ECO:0008006" key="4">
    <source>
        <dbReference type="Google" id="ProtNLM"/>
    </source>
</evidence>
<accession>A0ABW2VRX1</accession>
<feature type="region of interest" description="Disordered" evidence="1">
    <location>
        <begin position="1"/>
        <end position="32"/>
    </location>
</feature>